<dbReference type="SUPFAM" id="SSF53474">
    <property type="entry name" value="alpha/beta-Hydrolases"/>
    <property type="match status" value="1"/>
</dbReference>
<dbReference type="Gene3D" id="3.40.50.1820">
    <property type="entry name" value="alpha/beta hydrolase"/>
    <property type="match status" value="1"/>
</dbReference>
<dbReference type="GO" id="GO:0016787">
    <property type="term" value="F:hydrolase activity"/>
    <property type="evidence" value="ECO:0007669"/>
    <property type="project" value="UniProtKB-KW"/>
</dbReference>
<dbReference type="EnsemblProtists" id="EOD30871">
    <property type="protein sequence ID" value="EOD30871"/>
    <property type="gene ID" value="EMIHUDRAFT_232271"/>
</dbReference>
<dbReference type="AlphaFoldDB" id="A0A0D3K536"/>
<proteinExistence type="predicted"/>
<name>A0A0D3K536_EMIH1</name>
<evidence type="ECO:0000256" key="1">
    <source>
        <dbReference type="ARBA" id="ARBA00022801"/>
    </source>
</evidence>
<dbReference type="Pfam" id="PF12697">
    <property type="entry name" value="Abhydrolase_6"/>
    <property type="match status" value="1"/>
</dbReference>
<dbReference type="InterPro" id="IPR000073">
    <property type="entry name" value="AB_hydrolase_1"/>
</dbReference>
<dbReference type="HOGENOM" id="CLU_856461_0_0_1"/>
<dbReference type="GO" id="GO:0016020">
    <property type="term" value="C:membrane"/>
    <property type="evidence" value="ECO:0007669"/>
    <property type="project" value="TreeGrafter"/>
</dbReference>
<dbReference type="KEGG" id="ehx:EMIHUDRAFT_232271"/>
<dbReference type="PANTHER" id="PTHR43798">
    <property type="entry name" value="MONOACYLGLYCEROL LIPASE"/>
    <property type="match status" value="1"/>
</dbReference>
<dbReference type="PANTHER" id="PTHR43798:SF31">
    <property type="entry name" value="AB HYDROLASE SUPERFAMILY PROTEIN YCLE"/>
    <property type="match status" value="1"/>
</dbReference>
<dbReference type="STRING" id="2903.R1F6D4"/>
<reference evidence="3" key="2">
    <citation type="submission" date="2024-10" db="UniProtKB">
        <authorList>
            <consortium name="EnsemblProtists"/>
        </authorList>
    </citation>
    <scope>IDENTIFICATION</scope>
</reference>
<keyword evidence="1" id="KW-0378">Hydrolase</keyword>
<evidence type="ECO:0000259" key="2">
    <source>
        <dbReference type="Pfam" id="PF12697"/>
    </source>
</evidence>
<keyword evidence="4" id="KW-1185">Reference proteome</keyword>
<evidence type="ECO:0000313" key="4">
    <source>
        <dbReference type="Proteomes" id="UP000013827"/>
    </source>
</evidence>
<sequence length="325" mass="36223">MPLIRRGNCALEYLAAGNKTLADGSPAPVITFIHGAGGNAMTWWGTTSSFVAMTKMGQVTPESGQKEYYTICISMRGWGQSRIDAEDPIEFMKAEHFVPDLLAVLDAEGVQETALVCHSYGGFVGVLSAYTVPERVTALVMVSTKFGLKFADEAEEQMRSDFEREAAESRCMFPNFDAKGCLEQIRSRLSDERLRALPSIDPKERVMSYKKWFGTHVMNLRFQIGQMNHQLNEMGLLSDPAKLRIMTDPVEELGVDAPTFRARFSGKVHFMVPLDDAAVPWEFCALMAERLGGSFEEFDPGMGDHSIMFFSPDECNKRIRAALES</sequence>
<dbReference type="OMA" id="YTICISM"/>
<dbReference type="InterPro" id="IPR029058">
    <property type="entry name" value="AB_hydrolase_fold"/>
</dbReference>
<dbReference type="InterPro" id="IPR050266">
    <property type="entry name" value="AB_hydrolase_sf"/>
</dbReference>
<dbReference type="RefSeq" id="XP_005783300.1">
    <property type="nucleotide sequence ID" value="XM_005783243.1"/>
</dbReference>
<accession>A0A0D3K536</accession>
<dbReference type="Proteomes" id="UP000013827">
    <property type="component" value="Unassembled WGS sequence"/>
</dbReference>
<protein>
    <recommendedName>
        <fullName evidence="2">AB hydrolase-1 domain-containing protein</fullName>
    </recommendedName>
</protein>
<feature type="domain" description="AB hydrolase-1" evidence="2">
    <location>
        <begin position="32"/>
        <end position="316"/>
    </location>
</feature>
<dbReference type="PaxDb" id="2903-EOD30871"/>
<evidence type="ECO:0000313" key="3">
    <source>
        <dbReference type="EnsemblProtists" id="EOD30871"/>
    </source>
</evidence>
<reference evidence="4" key="1">
    <citation type="journal article" date="2013" name="Nature">
        <title>Pan genome of the phytoplankton Emiliania underpins its global distribution.</title>
        <authorList>
            <person name="Read B.A."/>
            <person name="Kegel J."/>
            <person name="Klute M.J."/>
            <person name="Kuo A."/>
            <person name="Lefebvre S.C."/>
            <person name="Maumus F."/>
            <person name="Mayer C."/>
            <person name="Miller J."/>
            <person name="Monier A."/>
            <person name="Salamov A."/>
            <person name="Young J."/>
            <person name="Aguilar M."/>
            <person name="Claverie J.M."/>
            <person name="Frickenhaus S."/>
            <person name="Gonzalez K."/>
            <person name="Herman E.K."/>
            <person name="Lin Y.C."/>
            <person name="Napier J."/>
            <person name="Ogata H."/>
            <person name="Sarno A.F."/>
            <person name="Shmutz J."/>
            <person name="Schroeder D."/>
            <person name="de Vargas C."/>
            <person name="Verret F."/>
            <person name="von Dassow P."/>
            <person name="Valentin K."/>
            <person name="Van de Peer Y."/>
            <person name="Wheeler G."/>
            <person name="Dacks J.B."/>
            <person name="Delwiche C.F."/>
            <person name="Dyhrman S.T."/>
            <person name="Glockner G."/>
            <person name="John U."/>
            <person name="Richards T."/>
            <person name="Worden A.Z."/>
            <person name="Zhang X."/>
            <person name="Grigoriev I.V."/>
            <person name="Allen A.E."/>
            <person name="Bidle K."/>
            <person name="Borodovsky M."/>
            <person name="Bowler C."/>
            <person name="Brownlee C."/>
            <person name="Cock J.M."/>
            <person name="Elias M."/>
            <person name="Gladyshev V.N."/>
            <person name="Groth M."/>
            <person name="Guda C."/>
            <person name="Hadaegh A."/>
            <person name="Iglesias-Rodriguez M.D."/>
            <person name="Jenkins J."/>
            <person name="Jones B.M."/>
            <person name="Lawson T."/>
            <person name="Leese F."/>
            <person name="Lindquist E."/>
            <person name="Lobanov A."/>
            <person name="Lomsadze A."/>
            <person name="Malik S.B."/>
            <person name="Marsh M.E."/>
            <person name="Mackinder L."/>
            <person name="Mock T."/>
            <person name="Mueller-Roeber B."/>
            <person name="Pagarete A."/>
            <person name="Parker M."/>
            <person name="Probert I."/>
            <person name="Quesneville H."/>
            <person name="Raines C."/>
            <person name="Rensing S.A."/>
            <person name="Riano-Pachon D.M."/>
            <person name="Richier S."/>
            <person name="Rokitta S."/>
            <person name="Shiraiwa Y."/>
            <person name="Soanes D.M."/>
            <person name="van der Giezen M."/>
            <person name="Wahlund T.M."/>
            <person name="Williams B."/>
            <person name="Wilson W."/>
            <person name="Wolfe G."/>
            <person name="Wurch L.L."/>
        </authorList>
    </citation>
    <scope>NUCLEOTIDE SEQUENCE</scope>
</reference>
<organism evidence="3 4">
    <name type="scientific">Emiliania huxleyi (strain CCMP1516)</name>
    <dbReference type="NCBI Taxonomy" id="280463"/>
    <lineage>
        <taxon>Eukaryota</taxon>
        <taxon>Haptista</taxon>
        <taxon>Haptophyta</taxon>
        <taxon>Prymnesiophyceae</taxon>
        <taxon>Isochrysidales</taxon>
        <taxon>Noelaerhabdaceae</taxon>
        <taxon>Emiliania</taxon>
    </lineage>
</organism>
<dbReference type="GeneID" id="17276144"/>